<dbReference type="OrthoDB" id="9803238at2"/>
<evidence type="ECO:0000256" key="7">
    <source>
        <dbReference type="ARBA" id="ARBA00047473"/>
    </source>
</evidence>
<dbReference type="InterPro" id="IPR001732">
    <property type="entry name" value="UDP-Glc/GDP-Man_DH_N"/>
</dbReference>
<dbReference type="SUPFAM" id="SSF52413">
    <property type="entry name" value="UDP-glucose/GDP-mannose dehydrogenase C-terminal domain"/>
    <property type="match status" value="1"/>
</dbReference>
<feature type="transmembrane region" description="Helical" evidence="12">
    <location>
        <begin position="9"/>
        <end position="26"/>
    </location>
</feature>
<feature type="binding site" evidence="11">
    <location>
        <position position="93"/>
    </location>
    <ligand>
        <name>NAD(+)</name>
        <dbReference type="ChEBI" id="CHEBI:57540"/>
    </ligand>
</feature>
<dbReference type="GO" id="GO:0006065">
    <property type="term" value="P:UDP-glucuronate biosynthetic process"/>
    <property type="evidence" value="ECO:0007669"/>
    <property type="project" value="UniProtKB-UniPathway"/>
</dbReference>
<protein>
    <recommendedName>
        <fullName evidence="4 8">UDP-glucose 6-dehydrogenase</fullName>
        <ecNumber evidence="3 8">1.1.1.22</ecNumber>
    </recommendedName>
</protein>
<feature type="binding site" evidence="11">
    <location>
        <position position="35"/>
    </location>
    <ligand>
        <name>NAD(+)</name>
        <dbReference type="ChEBI" id="CHEBI:57540"/>
    </ligand>
</feature>
<evidence type="ECO:0000256" key="6">
    <source>
        <dbReference type="ARBA" id="ARBA00023027"/>
    </source>
</evidence>
<sequence length="406" mass="46895">MINRKKRNIVVFGAGYVGLSVAVFLSEKNNVCIFDIDQEKIAKLLNAESPIEDTEIQKFFEMEKTRSQKQLGICSDIEEKLEDADYVIIATPTNLNHQTGHLGLDTIRQVLKDISRCSKIPVVIIKSTLPIEGCKVLQGEFPSISLFYVPEFSREGSSLLDEKNPERLIIGFSENANRREIMDISKIFLEDHKNVPVRIMNTTEAEAVKLFANTYLAMRIAFFNEIDNFSVSLKLNSEKIIRGICDDSRIGNYYNIPSFGYGGYCLPKDTKELRKSFTNIPERLISASIEANEIRKKFIINEIQKQIEKISKKQRKVIVGVYRLTMKRGSDNFRESAVLDIVHWLKTYKCQTIIFEPKWNKEYYEDIKVEKQIQKFKEESDLIIANRITEDLSDVLEKTYTRDIIQ</sequence>
<keyword evidence="12" id="KW-0472">Membrane</keyword>
<dbReference type="InterPro" id="IPR014027">
    <property type="entry name" value="UDP-Glc/GDP-Man_DH_C"/>
</dbReference>
<dbReference type="PIRSF" id="PIRSF500134">
    <property type="entry name" value="UDPglc_DH_bac"/>
    <property type="match status" value="1"/>
</dbReference>
<dbReference type="Proteomes" id="UP000261080">
    <property type="component" value="Unassembled WGS sequence"/>
</dbReference>
<reference evidence="14 15" key="1">
    <citation type="submission" date="2018-08" db="EMBL/GenBank/DDBJ databases">
        <title>A genome reference for cultivated species of the human gut microbiota.</title>
        <authorList>
            <person name="Zou Y."/>
            <person name="Xue W."/>
            <person name="Luo G."/>
        </authorList>
    </citation>
    <scope>NUCLEOTIDE SEQUENCE [LARGE SCALE GENOMIC DNA]</scope>
    <source>
        <strain evidence="14 15">AF37-2AT</strain>
    </source>
</reference>
<dbReference type="EMBL" id="QVLX01000005">
    <property type="protein sequence ID" value="RGE86390.1"/>
    <property type="molecule type" value="Genomic_DNA"/>
</dbReference>
<feature type="binding site" evidence="11">
    <location>
        <position position="268"/>
    </location>
    <ligand>
        <name>NAD(+)</name>
        <dbReference type="ChEBI" id="CHEBI:57540"/>
    </ligand>
</feature>
<dbReference type="Gene3D" id="1.10.1040.10">
    <property type="entry name" value="N-(1-d-carboxylethyl)-l-norvaline Dehydrogenase, domain 2"/>
    <property type="match status" value="1"/>
</dbReference>
<dbReference type="PANTHER" id="PTHR43750">
    <property type="entry name" value="UDP-GLUCOSE 6-DEHYDROGENASE TUAD"/>
    <property type="match status" value="1"/>
</dbReference>
<keyword evidence="12" id="KW-1133">Transmembrane helix</keyword>
<feature type="binding site" evidence="10">
    <location>
        <position position="326"/>
    </location>
    <ligand>
        <name>substrate</name>
    </ligand>
</feature>
<feature type="binding site" evidence="10">
    <location>
        <begin position="254"/>
        <end position="258"/>
    </location>
    <ligand>
        <name>substrate</name>
    </ligand>
</feature>
<dbReference type="PANTHER" id="PTHR43750:SF2">
    <property type="entry name" value="UDP-GLUCOSE 6-DEHYDROGENASE"/>
    <property type="match status" value="1"/>
</dbReference>
<evidence type="ECO:0000256" key="4">
    <source>
        <dbReference type="ARBA" id="ARBA00015132"/>
    </source>
</evidence>
<accession>A0A3E3K0R0</accession>
<feature type="binding site" evidence="11">
    <location>
        <position position="128"/>
    </location>
    <ligand>
        <name>NAD(+)</name>
        <dbReference type="ChEBI" id="CHEBI:57540"/>
    </ligand>
</feature>
<organism evidence="14 15">
    <name type="scientific">Sellimonas intestinalis</name>
    <dbReference type="NCBI Taxonomy" id="1653434"/>
    <lineage>
        <taxon>Bacteria</taxon>
        <taxon>Bacillati</taxon>
        <taxon>Bacillota</taxon>
        <taxon>Clostridia</taxon>
        <taxon>Lachnospirales</taxon>
        <taxon>Lachnospiraceae</taxon>
        <taxon>Sellimonas</taxon>
    </lineage>
</organism>
<evidence type="ECO:0000256" key="2">
    <source>
        <dbReference type="ARBA" id="ARBA00006601"/>
    </source>
</evidence>
<evidence type="ECO:0000256" key="12">
    <source>
        <dbReference type="SAM" id="Phobius"/>
    </source>
</evidence>
<comment type="similarity">
    <text evidence="2 8">Belongs to the UDP-glucose/GDP-mannose dehydrogenase family.</text>
</comment>
<dbReference type="GO" id="GO:0003979">
    <property type="term" value="F:UDP-glucose 6-dehydrogenase activity"/>
    <property type="evidence" value="ECO:0007669"/>
    <property type="project" value="UniProtKB-EC"/>
</dbReference>
<evidence type="ECO:0000256" key="10">
    <source>
        <dbReference type="PIRSR" id="PIRSR500134-2"/>
    </source>
</evidence>
<dbReference type="InterPro" id="IPR036220">
    <property type="entry name" value="UDP-Glc/GDP-Man_DH_C_sf"/>
</dbReference>
<evidence type="ECO:0000256" key="3">
    <source>
        <dbReference type="ARBA" id="ARBA00012954"/>
    </source>
</evidence>
<feature type="binding site" evidence="10">
    <location>
        <position position="327"/>
    </location>
    <ligand>
        <name>substrate</name>
    </ligand>
</feature>
<evidence type="ECO:0000259" key="13">
    <source>
        <dbReference type="SMART" id="SM00984"/>
    </source>
</evidence>
<dbReference type="InterPro" id="IPR017476">
    <property type="entry name" value="UDP-Glc/GDP-Man"/>
</dbReference>
<evidence type="ECO:0000313" key="15">
    <source>
        <dbReference type="Proteomes" id="UP000261080"/>
    </source>
</evidence>
<dbReference type="EC" id="1.1.1.22" evidence="3 8"/>
<comment type="pathway">
    <text evidence="1">Nucleotide-sugar biosynthesis; UDP-alpha-D-glucuronate biosynthesis; UDP-alpha-D-glucuronate from UDP-alpha-D-glucose: step 1/1.</text>
</comment>
<dbReference type="Pfam" id="PF00984">
    <property type="entry name" value="UDPG_MGDP_dh"/>
    <property type="match status" value="1"/>
</dbReference>
<dbReference type="RefSeq" id="WP_053768777.1">
    <property type="nucleotide sequence ID" value="NZ_CP094681.1"/>
</dbReference>
<dbReference type="InterPro" id="IPR013328">
    <property type="entry name" value="6PGD_dom2"/>
</dbReference>
<dbReference type="InterPro" id="IPR014026">
    <property type="entry name" value="UDP-Glc/GDP-Man_DH_dimer"/>
</dbReference>
<keyword evidence="15" id="KW-1185">Reference proteome</keyword>
<feature type="binding site" evidence="11">
    <location>
        <position position="334"/>
    </location>
    <ligand>
        <name>NAD(+)</name>
        <dbReference type="ChEBI" id="CHEBI:57540"/>
    </ligand>
</feature>
<dbReference type="InterPro" id="IPR008927">
    <property type="entry name" value="6-PGluconate_DH-like_C_sf"/>
</dbReference>
<feature type="active site" description="Nucleophile" evidence="9">
    <location>
        <position position="265"/>
    </location>
</feature>
<dbReference type="AlphaFoldDB" id="A0A3E3K0R0"/>
<evidence type="ECO:0000256" key="9">
    <source>
        <dbReference type="PIRSR" id="PIRSR500134-1"/>
    </source>
</evidence>
<evidence type="ECO:0000256" key="11">
    <source>
        <dbReference type="PIRSR" id="PIRSR500134-3"/>
    </source>
</evidence>
<name>A0A3E3K0R0_9FIRM</name>
<evidence type="ECO:0000256" key="5">
    <source>
        <dbReference type="ARBA" id="ARBA00023002"/>
    </source>
</evidence>
<feature type="domain" description="UDP-glucose/GDP-mannose dehydrogenase C-terminal" evidence="13">
    <location>
        <begin position="320"/>
        <end position="406"/>
    </location>
</feature>
<dbReference type="SUPFAM" id="SSF48179">
    <property type="entry name" value="6-phosphogluconate dehydrogenase C-terminal domain-like"/>
    <property type="match status" value="1"/>
</dbReference>
<dbReference type="Gene3D" id="3.40.50.720">
    <property type="entry name" value="NAD(P)-binding Rossmann-like Domain"/>
    <property type="match status" value="2"/>
</dbReference>
<dbReference type="UniPathway" id="UPA00038">
    <property type="reaction ID" value="UER00491"/>
</dbReference>
<dbReference type="InterPro" id="IPR036291">
    <property type="entry name" value="NAD(P)-bd_dom_sf"/>
</dbReference>
<keyword evidence="6 8" id="KW-0520">NAD</keyword>
<evidence type="ECO:0000313" key="14">
    <source>
        <dbReference type="EMBL" id="RGE86390.1"/>
    </source>
</evidence>
<dbReference type="SUPFAM" id="SSF51735">
    <property type="entry name" value="NAD(P)-binding Rossmann-fold domains"/>
    <property type="match status" value="1"/>
</dbReference>
<keyword evidence="5 8" id="KW-0560">Oxidoreductase</keyword>
<proteinExistence type="inferred from homology"/>
<gene>
    <name evidence="14" type="ORF">DW016_09975</name>
</gene>
<comment type="caution">
    <text evidence="14">The sequence shown here is derived from an EMBL/GenBank/DDBJ whole genome shotgun (WGS) entry which is preliminary data.</text>
</comment>
<keyword evidence="12" id="KW-0812">Transmembrane</keyword>
<dbReference type="PIRSF" id="PIRSF000124">
    <property type="entry name" value="UDPglc_GDPman_dh"/>
    <property type="match status" value="1"/>
</dbReference>
<feature type="binding site" evidence="10">
    <location>
        <begin position="152"/>
        <end position="155"/>
    </location>
    <ligand>
        <name>substrate</name>
    </ligand>
</feature>
<feature type="binding site" evidence="10">
    <location>
        <position position="209"/>
    </location>
    <ligand>
        <name>substrate</name>
    </ligand>
</feature>
<comment type="catalytic activity">
    <reaction evidence="7 8">
        <text>UDP-alpha-D-glucose + 2 NAD(+) + H2O = UDP-alpha-D-glucuronate + 2 NADH + 3 H(+)</text>
        <dbReference type="Rhea" id="RHEA:23596"/>
        <dbReference type="ChEBI" id="CHEBI:15377"/>
        <dbReference type="ChEBI" id="CHEBI:15378"/>
        <dbReference type="ChEBI" id="CHEBI:57540"/>
        <dbReference type="ChEBI" id="CHEBI:57945"/>
        <dbReference type="ChEBI" id="CHEBI:58052"/>
        <dbReference type="ChEBI" id="CHEBI:58885"/>
        <dbReference type="EC" id="1.1.1.22"/>
    </reaction>
</comment>
<feature type="binding site" evidence="10">
    <location>
        <position position="262"/>
    </location>
    <ligand>
        <name>substrate</name>
    </ligand>
</feature>
<dbReference type="GeneID" id="97193321"/>
<feature type="binding site" evidence="11">
    <location>
        <position position="155"/>
    </location>
    <ligand>
        <name>NAD(+)</name>
        <dbReference type="ChEBI" id="CHEBI:57540"/>
    </ligand>
</feature>
<dbReference type="GO" id="GO:0051287">
    <property type="term" value="F:NAD binding"/>
    <property type="evidence" value="ECO:0007669"/>
    <property type="project" value="InterPro"/>
</dbReference>
<dbReference type="GO" id="GO:0000271">
    <property type="term" value="P:polysaccharide biosynthetic process"/>
    <property type="evidence" value="ECO:0007669"/>
    <property type="project" value="InterPro"/>
</dbReference>
<dbReference type="SMART" id="SM00984">
    <property type="entry name" value="UDPG_MGDP_dh_C"/>
    <property type="match status" value="1"/>
</dbReference>
<dbReference type="InterPro" id="IPR028357">
    <property type="entry name" value="UDPglc_DH_bac"/>
</dbReference>
<dbReference type="NCBIfam" id="TIGR03026">
    <property type="entry name" value="NDP-sugDHase"/>
    <property type="match status" value="1"/>
</dbReference>
<dbReference type="Pfam" id="PF03720">
    <property type="entry name" value="UDPG_MGDP_dh_C"/>
    <property type="match status" value="1"/>
</dbReference>
<evidence type="ECO:0000256" key="8">
    <source>
        <dbReference type="PIRNR" id="PIRNR000124"/>
    </source>
</evidence>
<dbReference type="Pfam" id="PF03721">
    <property type="entry name" value="UDPG_MGDP_dh_N"/>
    <property type="match status" value="1"/>
</dbReference>
<evidence type="ECO:0000256" key="1">
    <source>
        <dbReference type="ARBA" id="ARBA00004701"/>
    </source>
</evidence>
<feature type="binding site" evidence="11">
    <location>
        <position position="40"/>
    </location>
    <ligand>
        <name>NAD(+)</name>
        <dbReference type="ChEBI" id="CHEBI:57540"/>
    </ligand>
</feature>